<name>Q2HGL2_CHAGB</name>
<keyword evidence="3" id="KW-1185">Reference proteome</keyword>
<gene>
    <name evidence="2" type="ORF">CHGG_00642</name>
</gene>
<dbReference type="HOGENOM" id="CLU_2589539_0_0_1"/>
<evidence type="ECO:0000313" key="3">
    <source>
        <dbReference type="Proteomes" id="UP000001056"/>
    </source>
</evidence>
<dbReference type="Proteomes" id="UP000001056">
    <property type="component" value="Unassembled WGS sequence"/>
</dbReference>
<dbReference type="RefSeq" id="XP_001219863.1">
    <property type="nucleotide sequence ID" value="XM_001219862.1"/>
</dbReference>
<organism evidence="2 3">
    <name type="scientific">Chaetomium globosum (strain ATCC 6205 / CBS 148.51 / DSM 1962 / NBRC 6347 / NRRL 1970)</name>
    <name type="common">Soil fungus</name>
    <dbReference type="NCBI Taxonomy" id="306901"/>
    <lineage>
        <taxon>Eukaryota</taxon>
        <taxon>Fungi</taxon>
        <taxon>Dikarya</taxon>
        <taxon>Ascomycota</taxon>
        <taxon>Pezizomycotina</taxon>
        <taxon>Sordariomycetes</taxon>
        <taxon>Sordariomycetidae</taxon>
        <taxon>Sordariales</taxon>
        <taxon>Chaetomiaceae</taxon>
        <taxon>Chaetomium</taxon>
    </lineage>
</organism>
<evidence type="ECO:0000313" key="2">
    <source>
        <dbReference type="EMBL" id="EAQ92407.1"/>
    </source>
</evidence>
<feature type="compositionally biased region" description="Low complexity" evidence="1">
    <location>
        <begin position="51"/>
        <end position="80"/>
    </location>
</feature>
<dbReference type="VEuPathDB" id="FungiDB:CHGG_00642"/>
<dbReference type="GeneID" id="4386716"/>
<dbReference type="AlphaFoldDB" id="Q2HGL2"/>
<feature type="region of interest" description="Disordered" evidence="1">
    <location>
        <begin position="23"/>
        <end position="80"/>
    </location>
</feature>
<evidence type="ECO:0000256" key="1">
    <source>
        <dbReference type="SAM" id="MobiDB-lite"/>
    </source>
</evidence>
<sequence length="80" mass="9047">MTLSISKIILRCRFQPLDQSNMRQTWGIHAQKPDTETNDKHVPKHKKKPLTRTQPQPQRSPSSSPAVKGSSGSPVYIQLK</sequence>
<accession>Q2HGL2</accession>
<proteinExistence type="predicted"/>
<dbReference type="InParanoid" id="Q2HGL2"/>
<protein>
    <submittedName>
        <fullName evidence="2">Uncharacterized protein</fullName>
    </submittedName>
</protein>
<feature type="compositionally biased region" description="Basic and acidic residues" evidence="1">
    <location>
        <begin position="31"/>
        <end position="41"/>
    </location>
</feature>
<reference evidence="3" key="1">
    <citation type="journal article" date="2015" name="Genome Announc.">
        <title>Draft genome sequence of the cellulolytic fungus Chaetomium globosum.</title>
        <authorList>
            <person name="Cuomo C.A."/>
            <person name="Untereiner W.A."/>
            <person name="Ma L.-J."/>
            <person name="Grabherr M."/>
            <person name="Birren B.W."/>
        </authorList>
    </citation>
    <scope>NUCLEOTIDE SEQUENCE [LARGE SCALE GENOMIC DNA]</scope>
    <source>
        <strain evidence="3">ATCC 6205 / CBS 148.51 / DSM 1962 / NBRC 6347 / NRRL 1970</strain>
    </source>
</reference>
<dbReference type="EMBL" id="CH408029">
    <property type="protein sequence ID" value="EAQ92407.1"/>
    <property type="molecule type" value="Genomic_DNA"/>
</dbReference>